<comment type="caution">
    <text evidence="1">The sequence shown here is derived from an EMBL/GenBank/DDBJ whole genome shotgun (WGS) entry which is preliminary data.</text>
</comment>
<dbReference type="AlphaFoldDB" id="A0A147I0I4"/>
<protein>
    <submittedName>
        <fullName evidence="1">Uncharacterized protein</fullName>
    </submittedName>
</protein>
<keyword evidence="2" id="KW-1185">Reference proteome</keyword>
<reference evidence="1 2" key="1">
    <citation type="journal article" date="2016" name="Front. Microbiol.">
        <title>Genomic Resource of Rice Seed Associated Bacteria.</title>
        <authorList>
            <person name="Midha S."/>
            <person name="Bansal K."/>
            <person name="Sharma S."/>
            <person name="Kumar N."/>
            <person name="Patil P.P."/>
            <person name="Chaudhry V."/>
            <person name="Patil P.B."/>
        </authorList>
    </citation>
    <scope>NUCLEOTIDE SEQUENCE [LARGE SCALE GENOMIC DNA]</scope>
    <source>
        <strain evidence="1 2">NS334</strain>
    </source>
</reference>
<dbReference type="EMBL" id="LDTB01000046">
    <property type="protein sequence ID" value="KTT70882.1"/>
    <property type="molecule type" value="Genomic_DNA"/>
</dbReference>
<accession>A0A147I0I4</accession>
<dbReference type="RefSeq" id="WP_058756129.1">
    <property type="nucleotide sequence ID" value="NZ_LDTB01000046.1"/>
</dbReference>
<proteinExistence type="predicted"/>
<evidence type="ECO:0000313" key="1">
    <source>
        <dbReference type="EMBL" id="KTT70882.1"/>
    </source>
</evidence>
<dbReference type="PATRIC" id="fig|869719.3.peg.2235"/>
<name>A0A147I0I4_9SPHN</name>
<evidence type="ECO:0000313" key="2">
    <source>
        <dbReference type="Proteomes" id="UP000074310"/>
    </source>
</evidence>
<organism evidence="1 2">
    <name type="scientific">Sphingomonas endophytica</name>
    <dbReference type="NCBI Taxonomy" id="869719"/>
    <lineage>
        <taxon>Bacteria</taxon>
        <taxon>Pseudomonadati</taxon>
        <taxon>Pseudomonadota</taxon>
        <taxon>Alphaproteobacteria</taxon>
        <taxon>Sphingomonadales</taxon>
        <taxon>Sphingomonadaceae</taxon>
        <taxon>Sphingomonas</taxon>
    </lineage>
</organism>
<sequence length="84" mass="8508">MNLLLLLSALLSALTGVGGSVRQPQVAQAVAQQVKAAAIASAARRIAARPVQAVATLAASAISPVVRVVAPVAAEPIFASRRRE</sequence>
<gene>
    <name evidence="1" type="ORF">NS334_11460</name>
</gene>
<dbReference type="Proteomes" id="UP000074310">
    <property type="component" value="Unassembled WGS sequence"/>
</dbReference>